<evidence type="ECO:0000313" key="3">
    <source>
        <dbReference type="EMBL" id="RIJ42681.1"/>
    </source>
</evidence>
<dbReference type="InterPro" id="IPR013783">
    <property type="entry name" value="Ig-like_fold"/>
</dbReference>
<feature type="region of interest" description="Disordered" evidence="1">
    <location>
        <begin position="435"/>
        <end position="460"/>
    </location>
</feature>
<protein>
    <submittedName>
        <fullName evidence="3">T9SS C-terminal target domain-containing protein</fullName>
    </submittedName>
</protein>
<dbReference type="AlphaFoldDB" id="A0A399SI41"/>
<organism evidence="3 4">
    <name type="scientific">Pontibacter oryzae</name>
    <dbReference type="NCBI Taxonomy" id="2304593"/>
    <lineage>
        <taxon>Bacteria</taxon>
        <taxon>Pseudomonadati</taxon>
        <taxon>Bacteroidota</taxon>
        <taxon>Cytophagia</taxon>
        <taxon>Cytophagales</taxon>
        <taxon>Hymenobacteraceae</taxon>
        <taxon>Pontibacter</taxon>
    </lineage>
</organism>
<feature type="compositionally biased region" description="Acidic residues" evidence="1">
    <location>
        <begin position="589"/>
        <end position="607"/>
    </location>
</feature>
<evidence type="ECO:0000256" key="1">
    <source>
        <dbReference type="SAM" id="MobiDB-lite"/>
    </source>
</evidence>
<feature type="domain" description="Secretion system C-terminal sorting" evidence="2">
    <location>
        <begin position="815"/>
        <end position="884"/>
    </location>
</feature>
<name>A0A399SI41_9BACT</name>
<dbReference type="SUPFAM" id="SSF103647">
    <property type="entry name" value="TSP type-3 repeat"/>
    <property type="match status" value="1"/>
</dbReference>
<evidence type="ECO:0000313" key="4">
    <source>
        <dbReference type="Proteomes" id="UP000266005"/>
    </source>
</evidence>
<dbReference type="Gene3D" id="2.60.40.10">
    <property type="entry name" value="Immunoglobulins"/>
    <property type="match status" value="1"/>
</dbReference>
<comment type="caution">
    <text evidence="3">The sequence shown here is derived from an EMBL/GenBank/DDBJ whole genome shotgun (WGS) entry which is preliminary data.</text>
</comment>
<dbReference type="RefSeq" id="WP_119430563.1">
    <property type="nucleotide sequence ID" value="NZ_QWGE01000001.1"/>
</dbReference>
<feature type="compositionally biased region" description="Acidic residues" evidence="1">
    <location>
        <begin position="562"/>
        <end position="572"/>
    </location>
</feature>
<dbReference type="PANTHER" id="PTHR10199">
    <property type="entry name" value="THROMBOSPONDIN"/>
    <property type="match status" value="1"/>
</dbReference>
<accession>A0A399SI41</accession>
<gene>
    <name evidence="3" type="ORF">D1627_02175</name>
</gene>
<dbReference type="Pfam" id="PF18962">
    <property type="entry name" value="Por_Secre_tail"/>
    <property type="match status" value="1"/>
</dbReference>
<dbReference type="EMBL" id="QWGE01000001">
    <property type="protein sequence ID" value="RIJ42681.1"/>
    <property type="molecule type" value="Genomic_DNA"/>
</dbReference>
<dbReference type="NCBIfam" id="TIGR04183">
    <property type="entry name" value="Por_Secre_tail"/>
    <property type="match status" value="1"/>
</dbReference>
<feature type="compositionally biased region" description="Acidic residues" evidence="1">
    <location>
        <begin position="435"/>
        <end position="451"/>
    </location>
</feature>
<dbReference type="PANTHER" id="PTHR10199:SF119">
    <property type="entry name" value="RE20510P"/>
    <property type="match status" value="1"/>
</dbReference>
<dbReference type="InterPro" id="IPR026444">
    <property type="entry name" value="Secre_tail"/>
</dbReference>
<reference evidence="4" key="1">
    <citation type="submission" date="2018-08" db="EMBL/GenBank/DDBJ databases">
        <title>Mucilaginibacter sp. MYSH2.</title>
        <authorList>
            <person name="Seo T."/>
        </authorList>
    </citation>
    <scope>NUCLEOTIDE SEQUENCE [LARGE SCALE GENOMIC DNA]</scope>
    <source>
        <strain evidence="4">KIRAN</strain>
    </source>
</reference>
<evidence type="ECO:0000259" key="2">
    <source>
        <dbReference type="Pfam" id="PF18962"/>
    </source>
</evidence>
<sequence length="889" mass="94526">MLATAGATALSALQATDDGAVVSFSFTSLPSAAQGTLTIDGAAAALNTSYPWSAANLLAFTPASGISTDVTFAYTVTDAEGLSDESPATFTIPINKVPVAANITNAKLLKTAGATQLSTLTASSDDAVAYFRLTSVPAAAVGALTVNGEAAAVNVDYPWSWANLLVFDPAPDNTSNVTFAYTVQDAAGQLDESPSTFTIPINLEPIARPMSSQVLLNTAGSTLLRVIPTSWPSDPDGTIVGFKFTSVPMAAQGILKLNNTVVEANIVYAVSNVYYLFFDPAEANLADVVFDYTVVDNSGEEDPTPARAVIPINSEPVANNVTNTTSISSSAAKTQLVALSGADRDPEGSITHFQIKQLPTAQQGTLYIGVDKAVTNTSYAWANAGNLYFDPAYGNEANVSFAFTVIDNENAADGTPATFTVPIKLDFDLDGIEDKDDLDDDNDGIPDDLEGTDDKDQDNFENLKDLDSDGDGISDVLEAHKGIAPASYDHALARLTSPVGTNGLPNSVETSDDTGLLNYTLPDTDSDGVEDFLDSDSDNDGVPDTIEAQDLGAITTKSGADADNDGLDDSFDADCGCSSEGTPIAPLDTESDGIPDYLDADSDNDGTPDEHEAHDANNSGSSIDDLKLLGEGFRTRAVGGSLDYYPAENESTTWLNDAERNGITDYLQFGTGYYYDTDMDGLVDLFDADNYGEVVSINASFRDPGVKTPLPVTLVRFAAHKQSDAVILSWATASERENDYFVVERSLDGRAFAEIGSVQGAGNSNNLLKYTFLDMQAPTGNIYYRLKQVDFSGTFEYSKVASVKISNMFEARLGVYPVPAKNLLHLDLNTLPEGNYAVRILNMQGQHMRELVLSGMAVHTIRLNKLAAGKYIIQVQGEQLHQTESFIKQ</sequence>
<dbReference type="InterPro" id="IPR028974">
    <property type="entry name" value="TSP_type-3_rpt"/>
</dbReference>
<feature type="region of interest" description="Disordered" evidence="1">
    <location>
        <begin position="534"/>
        <end position="623"/>
    </location>
</feature>
<dbReference type="GO" id="GO:0005509">
    <property type="term" value="F:calcium ion binding"/>
    <property type="evidence" value="ECO:0007669"/>
    <property type="project" value="InterPro"/>
</dbReference>
<dbReference type="Proteomes" id="UP000266005">
    <property type="component" value="Unassembled WGS sequence"/>
</dbReference>
<keyword evidence="4" id="KW-1185">Reference proteome</keyword>
<proteinExistence type="predicted"/>